<dbReference type="PATRIC" id="fig|224013.5.peg.6970"/>
<dbReference type="Proteomes" id="UP000062645">
    <property type="component" value="Chromosome"/>
</dbReference>
<evidence type="ECO:0000313" key="2">
    <source>
        <dbReference type="Proteomes" id="UP000062645"/>
    </source>
</evidence>
<organism evidence="1 2">
    <name type="scientific">Nostoc piscinale CENA21</name>
    <dbReference type="NCBI Taxonomy" id="224013"/>
    <lineage>
        <taxon>Bacteria</taxon>
        <taxon>Bacillati</taxon>
        <taxon>Cyanobacteriota</taxon>
        <taxon>Cyanophyceae</taxon>
        <taxon>Nostocales</taxon>
        <taxon>Nostocaceae</taxon>
        <taxon>Nostoc</taxon>
    </lineage>
</organism>
<evidence type="ECO:0000313" key="1">
    <source>
        <dbReference type="EMBL" id="ALF55994.1"/>
    </source>
</evidence>
<dbReference type="STRING" id="224013.ACX27_29155"/>
<reference evidence="1 2" key="2">
    <citation type="journal article" date="2016" name="Genome Announc.">
        <title>Draft Genome Sequence of the N2-Fixing Cyanobacterium Nostoc piscinale CENA21, Isolated from the Brazilian Amazon Floodplain.</title>
        <authorList>
            <person name="Leao T."/>
            <person name="Guimaraes P.I."/>
            <person name="de Melo A.G."/>
            <person name="Ramos R.T."/>
            <person name="Leao P.N."/>
            <person name="Silva A."/>
            <person name="Fiore M.F."/>
            <person name="Schneider M.P."/>
        </authorList>
    </citation>
    <scope>NUCLEOTIDE SEQUENCE [LARGE SCALE GENOMIC DNA]</scope>
    <source>
        <strain evidence="1 2">CENA21</strain>
    </source>
</reference>
<dbReference type="RefSeq" id="WP_062297685.1">
    <property type="nucleotide sequence ID" value="NZ_CP012036.1"/>
</dbReference>
<proteinExistence type="predicted"/>
<keyword evidence="2" id="KW-1185">Reference proteome</keyword>
<dbReference type="KEGG" id="npz:ACX27_29155"/>
<accession>A0A0M4TYJ1</accession>
<gene>
    <name evidence="1" type="ORF">ACX27_29155</name>
</gene>
<sequence length="90" mass="10434">MSKVLVEDLFNEPEWAEATAVPATDRELLLLTERISSFEIPMQVFLQAVAIAAYDCASAFRYADNYLMTHHKNKRKNLRVFKSLHNFENN</sequence>
<protein>
    <submittedName>
        <fullName evidence="1">Uncharacterized protein</fullName>
    </submittedName>
</protein>
<name>A0A0M4TYJ1_9NOSO</name>
<dbReference type="OrthoDB" id="489472at2"/>
<dbReference type="EMBL" id="CP012036">
    <property type="protein sequence ID" value="ALF55994.1"/>
    <property type="molecule type" value="Genomic_DNA"/>
</dbReference>
<dbReference type="AlphaFoldDB" id="A0A0M4TYJ1"/>
<reference evidence="2" key="1">
    <citation type="submission" date="2015-07" db="EMBL/GenBank/DDBJ databases">
        <title>Genome Of Nitrogen-Fixing Cyanobacterium Nostoc piscinale CENA21 From Solimoes/Amazon River Floodplain Sediments And Comparative Genomics To Uncover Biosynthetic Natural Products Potential.</title>
        <authorList>
            <person name="Leao T.F."/>
            <person name="Leao P.N."/>
            <person name="Guimaraes P.I."/>
            <person name="de Melo A.G.C."/>
            <person name="Ramos R.T.J."/>
            <person name="Silva A."/>
            <person name="Fiore M.F."/>
            <person name="Schneider M.P.C."/>
        </authorList>
    </citation>
    <scope>NUCLEOTIDE SEQUENCE [LARGE SCALE GENOMIC DNA]</scope>
    <source>
        <strain evidence="2">CENA21</strain>
    </source>
</reference>